<evidence type="ECO:0000313" key="1">
    <source>
        <dbReference type="EMBL" id="KAJ8059084.1"/>
    </source>
</evidence>
<proteinExistence type="predicted"/>
<dbReference type="AlphaFoldDB" id="A0A9X0AA59"/>
<comment type="caution">
    <text evidence="1">The sequence shown here is derived from an EMBL/GenBank/DDBJ whole genome shotgun (WGS) entry which is preliminary data.</text>
</comment>
<gene>
    <name evidence="1" type="ORF">OCU04_012060</name>
</gene>
<protein>
    <submittedName>
        <fullName evidence="1">Uncharacterized protein</fullName>
    </submittedName>
</protein>
<accession>A0A9X0AA59</accession>
<organism evidence="1 2">
    <name type="scientific">Sclerotinia nivalis</name>
    <dbReference type="NCBI Taxonomy" id="352851"/>
    <lineage>
        <taxon>Eukaryota</taxon>
        <taxon>Fungi</taxon>
        <taxon>Dikarya</taxon>
        <taxon>Ascomycota</taxon>
        <taxon>Pezizomycotina</taxon>
        <taxon>Leotiomycetes</taxon>
        <taxon>Helotiales</taxon>
        <taxon>Sclerotiniaceae</taxon>
        <taxon>Sclerotinia</taxon>
    </lineage>
</organism>
<dbReference type="Proteomes" id="UP001152300">
    <property type="component" value="Unassembled WGS sequence"/>
</dbReference>
<evidence type="ECO:0000313" key="2">
    <source>
        <dbReference type="Proteomes" id="UP001152300"/>
    </source>
</evidence>
<name>A0A9X0AA59_9HELO</name>
<keyword evidence="2" id="KW-1185">Reference proteome</keyword>
<sequence>MSFNGDVEQFAVDYSHLVCDWIIPFSNHKQPFNENDCYWLGYIEIMKPCNTIYFLHHGDQSFAREDFRPMVNQSVSTSSKQTFDEMVADMRKEWLKGHPKRATSRILDFPSVKFFAWSVSLLK</sequence>
<reference evidence="1" key="1">
    <citation type="submission" date="2022-11" db="EMBL/GenBank/DDBJ databases">
        <title>Genome Resource of Sclerotinia nivalis Strain SnTB1, a Plant Pathogen Isolated from American Ginseng.</title>
        <authorList>
            <person name="Fan S."/>
        </authorList>
    </citation>
    <scope>NUCLEOTIDE SEQUENCE</scope>
    <source>
        <strain evidence="1">SnTB1</strain>
    </source>
</reference>
<dbReference type="EMBL" id="JAPEIS010000015">
    <property type="protein sequence ID" value="KAJ8059084.1"/>
    <property type="molecule type" value="Genomic_DNA"/>
</dbReference>